<accession>A0A8X7SGB5</accession>
<dbReference type="PANTHER" id="PTHR47936">
    <property type="entry name" value="PPR_LONG DOMAIN-CONTAINING PROTEIN"/>
    <property type="match status" value="1"/>
</dbReference>
<dbReference type="Proteomes" id="UP000886595">
    <property type="component" value="Unassembled WGS sequence"/>
</dbReference>
<dbReference type="OrthoDB" id="185373at2759"/>
<feature type="repeat" description="PPR" evidence="3">
    <location>
        <begin position="11"/>
        <end position="45"/>
    </location>
</feature>
<protein>
    <recommendedName>
        <fullName evidence="6">Pentatricopeptide repeat-containing protein</fullName>
    </recommendedName>
</protein>
<organism evidence="4 5">
    <name type="scientific">Brassica carinata</name>
    <name type="common">Ethiopian mustard</name>
    <name type="synonym">Abyssinian cabbage</name>
    <dbReference type="NCBI Taxonomy" id="52824"/>
    <lineage>
        <taxon>Eukaryota</taxon>
        <taxon>Viridiplantae</taxon>
        <taxon>Streptophyta</taxon>
        <taxon>Embryophyta</taxon>
        <taxon>Tracheophyta</taxon>
        <taxon>Spermatophyta</taxon>
        <taxon>Magnoliopsida</taxon>
        <taxon>eudicotyledons</taxon>
        <taxon>Gunneridae</taxon>
        <taxon>Pentapetalae</taxon>
        <taxon>rosids</taxon>
        <taxon>malvids</taxon>
        <taxon>Brassicales</taxon>
        <taxon>Brassicaceae</taxon>
        <taxon>Brassiceae</taxon>
        <taxon>Brassica</taxon>
    </lineage>
</organism>
<dbReference type="GO" id="GO:0010019">
    <property type="term" value="P:chloroplast-nucleus signaling pathway"/>
    <property type="evidence" value="ECO:0007669"/>
    <property type="project" value="TreeGrafter"/>
</dbReference>
<dbReference type="Pfam" id="PF13041">
    <property type="entry name" value="PPR_2"/>
    <property type="match status" value="1"/>
</dbReference>
<dbReference type="Gene3D" id="1.25.40.10">
    <property type="entry name" value="Tetratricopeptide repeat domain"/>
    <property type="match status" value="1"/>
</dbReference>
<keyword evidence="5" id="KW-1185">Reference proteome</keyword>
<dbReference type="GO" id="GO:0031930">
    <property type="term" value="P:mitochondria-nucleus signaling pathway"/>
    <property type="evidence" value="ECO:0007669"/>
    <property type="project" value="TreeGrafter"/>
</dbReference>
<dbReference type="EMBL" id="JAAMPC010000006">
    <property type="protein sequence ID" value="KAG2305733.1"/>
    <property type="molecule type" value="Genomic_DNA"/>
</dbReference>
<evidence type="ECO:0000313" key="4">
    <source>
        <dbReference type="EMBL" id="KAG2305733.1"/>
    </source>
</evidence>
<comment type="caution">
    <text evidence="4">The sequence shown here is derived from an EMBL/GenBank/DDBJ whole genome shotgun (WGS) entry which is preliminary data.</text>
</comment>
<evidence type="ECO:0000256" key="2">
    <source>
        <dbReference type="ARBA" id="ARBA00022737"/>
    </source>
</evidence>
<gene>
    <name evidence="4" type="ORF">Bca52824_025481</name>
</gene>
<evidence type="ECO:0000256" key="1">
    <source>
        <dbReference type="ARBA" id="ARBA00007626"/>
    </source>
</evidence>
<dbReference type="PANTHER" id="PTHR47936:SF5">
    <property type="entry name" value="PENTACOTRIPEPTIDE-REPEAT REGION OF PRORP DOMAIN-CONTAINING PROTEIN"/>
    <property type="match status" value="1"/>
</dbReference>
<evidence type="ECO:0008006" key="6">
    <source>
        <dbReference type="Google" id="ProtNLM"/>
    </source>
</evidence>
<evidence type="ECO:0000256" key="3">
    <source>
        <dbReference type="PROSITE-ProRule" id="PRU00708"/>
    </source>
</evidence>
<dbReference type="InterPro" id="IPR002885">
    <property type="entry name" value="PPR_rpt"/>
</dbReference>
<dbReference type="GO" id="GO:0009507">
    <property type="term" value="C:chloroplast"/>
    <property type="evidence" value="ECO:0007669"/>
    <property type="project" value="TreeGrafter"/>
</dbReference>
<sequence>MRLRTKVLNPDVFTFDTLLHGSYTKGHFDVGEELWARMVEKNVARDIRSYNTRLLGLALEKKSEEMVKFLEELKGNRRFKRDVFHSSLPWPEDLPV</sequence>
<comment type="similarity">
    <text evidence="1">Belongs to the PPR family. P subfamily.</text>
</comment>
<dbReference type="InterPro" id="IPR011990">
    <property type="entry name" value="TPR-like_helical_dom_sf"/>
</dbReference>
<proteinExistence type="inferred from homology"/>
<name>A0A8X7SGB5_BRACI</name>
<evidence type="ECO:0000313" key="5">
    <source>
        <dbReference type="Proteomes" id="UP000886595"/>
    </source>
</evidence>
<dbReference type="PROSITE" id="PS51375">
    <property type="entry name" value="PPR"/>
    <property type="match status" value="1"/>
</dbReference>
<keyword evidence="2" id="KW-0677">Repeat</keyword>
<dbReference type="AlphaFoldDB" id="A0A8X7SGB5"/>
<reference evidence="4 5" key="1">
    <citation type="submission" date="2020-02" db="EMBL/GenBank/DDBJ databases">
        <authorList>
            <person name="Ma Q."/>
            <person name="Huang Y."/>
            <person name="Song X."/>
            <person name="Pei D."/>
        </authorList>
    </citation>
    <scope>NUCLEOTIDE SEQUENCE [LARGE SCALE GENOMIC DNA]</scope>
    <source>
        <strain evidence="4">Sxm20200214</strain>
        <tissue evidence="4">Leaf</tissue>
    </source>
</reference>